<gene>
    <name evidence="4" type="ORF">J2S02_003792</name>
</gene>
<comment type="caution">
    <text evidence="4">The sequence shown here is derived from an EMBL/GenBank/DDBJ whole genome shotgun (WGS) entry which is preliminary data.</text>
</comment>
<proteinExistence type="inferred from homology"/>
<sequence length="265" mass="29798">MTISIQEIVDSIIEPVGSLKNTVDKLLIGDPKKQVTGVIVAFVASQYVIQQAINLQANLIITHEGIFYHHHSEKREYMKNNSVYKDKRDLIIRGELSIFRCHDYIHQYHPDGMMAGLLMALDWEKYDVEHKPVSCIVQTPNMTVTEIAKHIKSKLSLPFVRIVGNASLSCTRIGLLVGFRGGAENAIPLFEDEGVDLIIAGEGAEWETPEYVKDSVIQGKPKAMLFIGHAASEEPGMHYLAKRISTTYPNIPVHYIKEKNLFEVI</sequence>
<dbReference type="EMBL" id="JAUSTZ010000009">
    <property type="protein sequence ID" value="MDQ0227447.1"/>
    <property type="molecule type" value="Genomic_DNA"/>
</dbReference>
<comment type="similarity">
    <text evidence="1">Belongs to the GTP cyclohydrolase I type 2/NIF3 family.</text>
</comment>
<dbReference type="Proteomes" id="UP001232245">
    <property type="component" value="Unassembled WGS sequence"/>
</dbReference>
<dbReference type="Pfam" id="PF01784">
    <property type="entry name" value="DUF34_NIF3"/>
    <property type="match status" value="1"/>
</dbReference>
<dbReference type="InterPro" id="IPR036069">
    <property type="entry name" value="DUF34/NIF3_sf"/>
</dbReference>
<keyword evidence="5" id="KW-1185">Reference proteome</keyword>
<evidence type="ECO:0000256" key="2">
    <source>
        <dbReference type="ARBA" id="ARBA00022112"/>
    </source>
</evidence>
<reference evidence="4 5" key="1">
    <citation type="submission" date="2023-07" db="EMBL/GenBank/DDBJ databases">
        <title>Genomic Encyclopedia of Type Strains, Phase IV (KMG-IV): sequencing the most valuable type-strain genomes for metagenomic binning, comparative biology and taxonomic classification.</title>
        <authorList>
            <person name="Goeker M."/>
        </authorList>
    </citation>
    <scope>NUCLEOTIDE SEQUENCE [LARGE SCALE GENOMIC DNA]</scope>
    <source>
        <strain evidence="4 5">DSM 17723</strain>
    </source>
</reference>
<protein>
    <recommendedName>
        <fullName evidence="2">GTP cyclohydrolase 1 type 2 homolog</fullName>
    </recommendedName>
</protein>
<accession>A0ABT9Z5G7</accession>
<dbReference type="RefSeq" id="WP_174880857.1">
    <property type="nucleotide sequence ID" value="NZ_CADEPK010000269.1"/>
</dbReference>
<organism evidence="4 5">
    <name type="scientific">Metabacillus niabensis</name>
    <dbReference type="NCBI Taxonomy" id="324854"/>
    <lineage>
        <taxon>Bacteria</taxon>
        <taxon>Bacillati</taxon>
        <taxon>Bacillota</taxon>
        <taxon>Bacilli</taxon>
        <taxon>Bacillales</taxon>
        <taxon>Bacillaceae</taxon>
        <taxon>Metabacillus</taxon>
    </lineage>
</organism>
<dbReference type="PANTHER" id="PTHR13799">
    <property type="entry name" value="NGG1 INTERACTING FACTOR 3"/>
    <property type="match status" value="1"/>
</dbReference>
<evidence type="ECO:0000256" key="1">
    <source>
        <dbReference type="ARBA" id="ARBA00006964"/>
    </source>
</evidence>
<evidence type="ECO:0000313" key="4">
    <source>
        <dbReference type="EMBL" id="MDQ0227447.1"/>
    </source>
</evidence>
<dbReference type="PANTHER" id="PTHR13799:SF14">
    <property type="entry name" value="GTP CYCLOHYDROLASE 1 TYPE 2 HOMOLOG"/>
    <property type="match status" value="1"/>
</dbReference>
<dbReference type="InterPro" id="IPR002678">
    <property type="entry name" value="DUF34/NIF3"/>
</dbReference>
<evidence type="ECO:0000256" key="3">
    <source>
        <dbReference type="ARBA" id="ARBA00022723"/>
    </source>
</evidence>
<evidence type="ECO:0000313" key="5">
    <source>
        <dbReference type="Proteomes" id="UP001232245"/>
    </source>
</evidence>
<keyword evidence="3" id="KW-0479">Metal-binding</keyword>
<dbReference type="SUPFAM" id="SSF102705">
    <property type="entry name" value="NIF3 (NGG1p interacting factor 3)-like"/>
    <property type="match status" value="1"/>
</dbReference>
<dbReference type="Gene3D" id="3.40.1390.30">
    <property type="entry name" value="NIF3 (NGG1p interacting factor 3)-like"/>
    <property type="match status" value="2"/>
</dbReference>
<name>A0ABT9Z5G7_9BACI</name>